<dbReference type="GO" id="GO:0000155">
    <property type="term" value="F:phosphorelay sensor kinase activity"/>
    <property type="evidence" value="ECO:0007669"/>
    <property type="project" value="InterPro"/>
</dbReference>
<protein>
    <submittedName>
        <fullName evidence="2">GAF domain-containing protein</fullName>
    </submittedName>
</protein>
<dbReference type="SUPFAM" id="SSF55785">
    <property type="entry name" value="PYP-like sensor domain (PAS domain)"/>
    <property type="match status" value="1"/>
</dbReference>
<comment type="caution">
    <text evidence="2">The sequence shown here is derived from an EMBL/GenBank/DDBJ whole genome shotgun (WGS) entry which is preliminary data.</text>
</comment>
<accession>A0A6N6M897</accession>
<gene>
    <name evidence="2" type="ORF">F3059_03745</name>
</gene>
<reference evidence="2 3" key="1">
    <citation type="submission" date="2019-09" db="EMBL/GenBank/DDBJ databases">
        <title>Genomes of Cryomorphaceae.</title>
        <authorList>
            <person name="Bowman J.P."/>
        </authorList>
    </citation>
    <scope>NUCLEOTIDE SEQUENCE [LARGE SCALE GENOMIC DNA]</scope>
    <source>
        <strain evidence="2 3">KCTC 52047</strain>
    </source>
</reference>
<dbReference type="InterPro" id="IPR035965">
    <property type="entry name" value="PAS-like_dom_sf"/>
</dbReference>
<dbReference type="AlphaFoldDB" id="A0A6N6M897"/>
<dbReference type="Pfam" id="PF01590">
    <property type="entry name" value="GAF"/>
    <property type="match status" value="1"/>
</dbReference>
<dbReference type="InterPro" id="IPR029016">
    <property type="entry name" value="GAF-like_dom_sf"/>
</dbReference>
<dbReference type="SUPFAM" id="SSF55781">
    <property type="entry name" value="GAF domain-like"/>
    <property type="match status" value="1"/>
</dbReference>
<evidence type="ECO:0000313" key="3">
    <source>
        <dbReference type="Proteomes" id="UP000435357"/>
    </source>
</evidence>
<dbReference type="Gene3D" id="1.10.287.130">
    <property type="match status" value="1"/>
</dbReference>
<proteinExistence type="predicted"/>
<name>A0A6N6M897_9FLAO</name>
<dbReference type="InterPro" id="IPR003018">
    <property type="entry name" value="GAF"/>
</dbReference>
<sequence>MINDDITTAMTSKSSSKSDTAFTTGLKRQELLNFIAFPALLIDLNNRSIISLNREALDFYGFRENDIKGKSIDDFRFSRDTSGWNLSSTDVTFAHHQNADGKKVSVLEKWKKLSADSSIALLQLTDVSEQLLQDELLEKNRAFVDVLGCAIRNLSRSNQWEPQLQRLFKRIGQTLEVQSVYYYDIELNEEGSLSALKHEMWSKREVQDDISVIPIDIDTPFYQKLLSGNPFKADTDAINSTIIRELLTAYEVYSFLIYPIFRNSQLNGFLGIADCEKKRRWTLDEVRFLKSISRLLIGFIKVKRFDLIKNDQVERGEKNDQLELKGNIATSEMETHESILNRLNEVAWLQSHVVRPPLARIMGLVGLLQNKEVEVDQEKLLSEISKSAGELDRVINEVVRKSEN</sequence>
<organism evidence="2 3">
    <name type="scientific">Salibacter halophilus</name>
    <dbReference type="NCBI Taxonomy" id="1803916"/>
    <lineage>
        <taxon>Bacteria</taxon>
        <taxon>Pseudomonadati</taxon>
        <taxon>Bacteroidota</taxon>
        <taxon>Flavobacteriia</taxon>
        <taxon>Flavobacteriales</taxon>
        <taxon>Salibacteraceae</taxon>
        <taxon>Salibacter</taxon>
    </lineage>
</organism>
<dbReference type="SUPFAM" id="SSF47384">
    <property type="entry name" value="Homodimeric domain of signal transducing histidine kinase"/>
    <property type="match status" value="1"/>
</dbReference>
<keyword evidence="3" id="KW-1185">Reference proteome</keyword>
<evidence type="ECO:0000259" key="1">
    <source>
        <dbReference type="Pfam" id="PF01590"/>
    </source>
</evidence>
<dbReference type="Gene3D" id="3.30.450.40">
    <property type="match status" value="1"/>
</dbReference>
<dbReference type="Proteomes" id="UP000435357">
    <property type="component" value="Unassembled WGS sequence"/>
</dbReference>
<evidence type="ECO:0000313" key="2">
    <source>
        <dbReference type="EMBL" id="KAB1065075.1"/>
    </source>
</evidence>
<dbReference type="InterPro" id="IPR036097">
    <property type="entry name" value="HisK_dim/P_sf"/>
</dbReference>
<feature type="domain" description="GAF" evidence="1">
    <location>
        <begin position="163"/>
        <end position="295"/>
    </location>
</feature>
<dbReference type="EMBL" id="WACR01000003">
    <property type="protein sequence ID" value="KAB1065075.1"/>
    <property type="molecule type" value="Genomic_DNA"/>
</dbReference>